<dbReference type="GO" id="GO:0008526">
    <property type="term" value="F:phosphatidylinositol transfer activity"/>
    <property type="evidence" value="ECO:0007669"/>
    <property type="project" value="TreeGrafter"/>
</dbReference>
<dbReference type="Pfam" id="PF03765">
    <property type="entry name" value="CRAL_TRIO_N"/>
    <property type="match status" value="1"/>
</dbReference>
<comment type="caution">
    <text evidence="2">The sequence shown here is derived from an EMBL/GenBank/DDBJ whole genome shotgun (WGS) entry which is preliminary data.</text>
</comment>
<dbReference type="InterPro" id="IPR011074">
    <property type="entry name" value="CRAL/TRIO_N_dom"/>
</dbReference>
<accession>A0A061IY65</accession>
<name>A0A061IY65_TRYRA</name>
<dbReference type="OrthoDB" id="75724at2759"/>
<evidence type="ECO:0000313" key="2">
    <source>
        <dbReference type="EMBL" id="ESL07025.1"/>
    </source>
</evidence>
<dbReference type="InterPro" id="IPR001251">
    <property type="entry name" value="CRAL-TRIO_dom"/>
</dbReference>
<evidence type="ECO:0000259" key="1">
    <source>
        <dbReference type="PROSITE" id="PS50191"/>
    </source>
</evidence>
<dbReference type="VEuPathDB" id="TriTrypDB:TRSC58_05292"/>
<gene>
    <name evidence="2" type="ORF">TRSC58_05292</name>
</gene>
<reference evidence="2 3" key="1">
    <citation type="submission" date="2013-07" db="EMBL/GenBank/DDBJ databases">
        <authorList>
            <person name="Stoco P.H."/>
            <person name="Wagner G."/>
            <person name="Gerber A."/>
            <person name="Zaha A."/>
            <person name="Thompson C."/>
            <person name="Bartholomeu D.C."/>
            <person name="Luckemeyer D.D."/>
            <person name="Bahia D."/>
            <person name="Loreto E."/>
            <person name="Prestes E.B."/>
            <person name="Lima F.M."/>
            <person name="Rodrigues-Luiz G."/>
            <person name="Vallejo G.A."/>
            <person name="Filho J.F."/>
            <person name="Monteiro K.M."/>
            <person name="Tyler K.M."/>
            <person name="de Almeida L.G."/>
            <person name="Ortiz M.F."/>
            <person name="Siervo M.A."/>
            <person name="de Moraes M.H."/>
            <person name="Cunha O.L."/>
            <person name="Mendonca-Neto R."/>
            <person name="Silva R."/>
            <person name="Teixeira S.M."/>
            <person name="Murta S.M."/>
            <person name="Sincero T.C."/>
            <person name="Mendes T.A."/>
            <person name="Urmenyi T.P."/>
            <person name="Silva V.G."/>
            <person name="da Rocha W.D."/>
            <person name="Andersson B."/>
            <person name="Romanha A.J."/>
            <person name="Steindel M."/>
            <person name="de Vasconcelos A.T."/>
            <person name="Grisard E.C."/>
        </authorList>
    </citation>
    <scope>NUCLEOTIDE SEQUENCE [LARGE SCALE GENOMIC DNA]</scope>
    <source>
        <strain evidence="2 3">SC58</strain>
    </source>
</reference>
<dbReference type="AlphaFoldDB" id="A0A061IY65"/>
<dbReference type="EMBL" id="AUPL01005292">
    <property type="protein sequence ID" value="ESL07025.1"/>
    <property type="molecule type" value="Genomic_DNA"/>
</dbReference>
<dbReference type="Proteomes" id="UP000031737">
    <property type="component" value="Unassembled WGS sequence"/>
</dbReference>
<dbReference type="CDD" id="cd00170">
    <property type="entry name" value="SEC14"/>
    <property type="match status" value="1"/>
</dbReference>
<dbReference type="InterPro" id="IPR052578">
    <property type="entry name" value="PI_Transfer_CRAL-TRIO"/>
</dbReference>
<proteinExistence type="predicted"/>
<dbReference type="Pfam" id="PF00650">
    <property type="entry name" value="CRAL_TRIO"/>
    <property type="match status" value="1"/>
</dbReference>
<feature type="domain" description="CRAL-TRIO" evidence="1">
    <location>
        <begin position="137"/>
        <end position="301"/>
    </location>
</feature>
<organism evidence="2 3">
    <name type="scientific">Trypanosoma rangeli SC58</name>
    <dbReference type="NCBI Taxonomy" id="429131"/>
    <lineage>
        <taxon>Eukaryota</taxon>
        <taxon>Discoba</taxon>
        <taxon>Euglenozoa</taxon>
        <taxon>Kinetoplastea</taxon>
        <taxon>Metakinetoplastina</taxon>
        <taxon>Trypanosomatida</taxon>
        <taxon>Trypanosomatidae</taxon>
        <taxon>Trypanosoma</taxon>
        <taxon>Herpetosoma</taxon>
    </lineage>
</organism>
<protein>
    <recommendedName>
        <fullName evidence="1">CRAL-TRIO domain-containing protein</fullName>
    </recommendedName>
</protein>
<dbReference type="PANTHER" id="PTHR45824:SF29">
    <property type="entry name" value="GH16843P"/>
    <property type="match status" value="1"/>
</dbReference>
<dbReference type="FunFam" id="3.40.525.10:FF:000030">
    <property type="entry name" value="CRAL/TRIO_-_N-terminal_domain/CRAL /TRIO_domain_containing_protein_-_putative"/>
    <property type="match status" value="1"/>
</dbReference>
<keyword evidence="3" id="KW-1185">Reference proteome</keyword>
<dbReference type="PROSITE" id="PS50191">
    <property type="entry name" value="CRAL_TRIO"/>
    <property type="match status" value="1"/>
</dbReference>
<dbReference type="SUPFAM" id="SSF52087">
    <property type="entry name" value="CRAL/TRIO domain"/>
    <property type="match status" value="1"/>
</dbReference>
<dbReference type="Gene3D" id="3.40.525.10">
    <property type="entry name" value="CRAL-TRIO lipid binding domain"/>
    <property type="match status" value="1"/>
</dbReference>
<evidence type="ECO:0000313" key="3">
    <source>
        <dbReference type="Proteomes" id="UP000031737"/>
    </source>
</evidence>
<dbReference type="PANTHER" id="PTHR45824">
    <property type="entry name" value="GH16843P"/>
    <property type="match status" value="1"/>
</dbReference>
<dbReference type="InterPro" id="IPR036865">
    <property type="entry name" value="CRAL-TRIO_dom_sf"/>
</dbReference>
<dbReference type="SMART" id="SM01100">
    <property type="entry name" value="CRAL_TRIO_N"/>
    <property type="match status" value="1"/>
</dbReference>
<dbReference type="SMART" id="SM00516">
    <property type="entry name" value="SEC14"/>
    <property type="match status" value="1"/>
</dbReference>
<dbReference type="SUPFAM" id="SSF46938">
    <property type="entry name" value="CRAL/TRIO N-terminal domain"/>
    <property type="match status" value="1"/>
</dbReference>
<dbReference type="InterPro" id="IPR036273">
    <property type="entry name" value="CRAL/TRIO_N_dom_sf"/>
</dbReference>
<sequence>MCAFDPKPTSHLPCDLFLLKRQNEGFQIPFFLSTEEEAAKVRPPAVVKTLEARLEELSSKQQETLRNFKEIVKSAPWYNENEHDDWMLIRYLIARNFDKKKSFAMIEKSVRWRKEKDVDNWVCEVCLENPNKHLMQFVGWDLQSRPVCFMTMRWGPERKNPLKHCVNAFNHLVRLMPVGVEQWVCVTDFETFSYVKDSHPKMALSVVHTIQDHFPERLGLMILVNPPKMFAVLWSALSPAIEEKTRAKMILLYTKGKPNIQTGFTKIFPTALAEYLCESYRRSEANVLPATPVWYPAQGKE</sequence>